<dbReference type="SUPFAM" id="SSF52172">
    <property type="entry name" value="CheY-like"/>
    <property type="match status" value="1"/>
</dbReference>
<dbReference type="InterPro" id="IPR050595">
    <property type="entry name" value="Bact_response_regulator"/>
</dbReference>
<evidence type="ECO:0000259" key="3">
    <source>
        <dbReference type="PROSITE" id="PS50110"/>
    </source>
</evidence>
<keyword evidence="5" id="KW-1185">Reference proteome</keyword>
<protein>
    <recommendedName>
        <fullName evidence="3">Response regulatory domain-containing protein</fullName>
    </recommendedName>
</protein>
<dbReference type="Gene3D" id="3.40.50.2300">
    <property type="match status" value="1"/>
</dbReference>
<organism evidence="4 5">
    <name type="scientific">Chrysophaeum taylorii</name>
    <dbReference type="NCBI Taxonomy" id="2483200"/>
    <lineage>
        <taxon>Eukaryota</taxon>
        <taxon>Sar</taxon>
        <taxon>Stramenopiles</taxon>
        <taxon>Ochrophyta</taxon>
        <taxon>Pelagophyceae</taxon>
        <taxon>Pelagomonadales</taxon>
        <taxon>Pelagomonadaceae</taxon>
        <taxon>Chrysophaeum</taxon>
    </lineage>
</organism>
<dbReference type="AlphaFoldDB" id="A0AAD7UMM3"/>
<dbReference type="Pfam" id="PF00072">
    <property type="entry name" value="Response_reg"/>
    <property type="match status" value="1"/>
</dbReference>
<feature type="modified residue" description="4-aspartylphosphate" evidence="2">
    <location>
        <position position="362"/>
    </location>
</feature>
<evidence type="ECO:0000313" key="5">
    <source>
        <dbReference type="Proteomes" id="UP001230188"/>
    </source>
</evidence>
<reference evidence="4" key="1">
    <citation type="submission" date="2023-01" db="EMBL/GenBank/DDBJ databases">
        <title>Metagenome sequencing of chrysophaentin producing Chrysophaeum taylorii.</title>
        <authorList>
            <person name="Davison J."/>
            <person name="Bewley C."/>
        </authorList>
    </citation>
    <scope>NUCLEOTIDE SEQUENCE</scope>
    <source>
        <strain evidence="4">NIES-1699</strain>
    </source>
</reference>
<dbReference type="InterPro" id="IPR001789">
    <property type="entry name" value="Sig_transdc_resp-reg_receiver"/>
</dbReference>
<dbReference type="SMART" id="SM00448">
    <property type="entry name" value="REC"/>
    <property type="match status" value="1"/>
</dbReference>
<dbReference type="PANTHER" id="PTHR44591:SF23">
    <property type="entry name" value="CHEY SUBFAMILY"/>
    <property type="match status" value="1"/>
</dbReference>
<dbReference type="PROSITE" id="PS50110">
    <property type="entry name" value="RESPONSE_REGULATORY"/>
    <property type="match status" value="1"/>
</dbReference>
<dbReference type="GO" id="GO:0000160">
    <property type="term" value="P:phosphorelay signal transduction system"/>
    <property type="evidence" value="ECO:0007669"/>
    <property type="project" value="InterPro"/>
</dbReference>
<sequence>MRAVIAEYEKHRGDYVAAYNAMAARAFAPRARVECEGAASIVEKFAILSKEARVAFFEATAVGAGEEVIALGTAEQCRQALDAGATQAFARPLRSRHCRQIFRLPGEDEEDPILDVWELEMLDVRGTTRRPCDLAPGRTLLTFLPSLALKKSRNLLRLLEYYANVLPLLAICVESREEMATWDLPFLLSDVSLGFCGKYVGVRKDGPNFGIFWLDADRTILRYHHHYHQGEDDVDHDLLEAAYLTTATCSGRAVAALSAARYVNLFSPSFIERCVQTEDGLKQKARQHARTTLHIKGYDTIDSEADRAAFALVVEDSTPSADYMVRRVLWLGHAVAYAKNGQAAWTLLEMSKKTRVNLVISDIYMPKMDGMKLLHKIKNCPNLKHLAVVIITGLDPHDNDGGKKSIHRTCKVIGASAVLKKPCDSSVLRHTIQQALLQSP</sequence>
<keyword evidence="1 2" id="KW-0597">Phosphoprotein</keyword>
<dbReference type="Proteomes" id="UP001230188">
    <property type="component" value="Unassembled WGS sequence"/>
</dbReference>
<dbReference type="InterPro" id="IPR011006">
    <property type="entry name" value="CheY-like_superfamily"/>
</dbReference>
<accession>A0AAD7UMM3</accession>
<proteinExistence type="predicted"/>
<comment type="caution">
    <text evidence="4">The sequence shown here is derived from an EMBL/GenBank/DDBJ whole genome shotgun (WGS) entry which is preliminary data.</text>
</comment>
<gene>
    <name evidence="4" type="ORF">CTAYLR_006175</name>
</gene>
<dbReference type="PANTHER" id="PTHR44591">
    <property type="entry name" value="STRESS RESPONSE REGULATOR PROTEIN 1"/>
    <property type="match status" value="1"/>
</dbReference>
<evidence type="ECO:0000256" key="2">
    <source>
        <dbReference type="PROSITE-ProRule" id="PRU00169"/>
    </source>
</evidence>
<dbReference type="EMBL" id="JAQMWT010000038">
    <property type="protein sequence ID" value="KAJ8612911.1"/>
    <property type="molecule type" value="Genomic_DNA"/>
</dbReference>
<evidence type="ECO:0000256" key="1">
    <source>
        <dbReference type="ARBA" id="ARBA00022553"/>
    </source>
</evidence>
<feature type="domain" description="Response regulatory" evidence="3">
    <location>
        <begin position="310"/>
        <end position="436"/>
    </location>
</feature>
<evidence type="ECO:0000313" key="4">
    <source>
        <dbReference type="EMBL" id="KAJ8612911.1"/>
    </source>
</evidence>
<name>A0AAD7UMM3_9STRA</name>